<feature type="compositionally biased region" description="Gly residues" evidence="4">
    <location>
        <begin position="89"/>
        <end position="107"/>
    </location>
</feature>
<evidence type="ECO:0000259" key="6">
    <source>
        <dbReference type="PROSITE" id="PS50279"/>
    </source>
</evidence>
<evidence type="ECO:0000256" key="5">
    <source>
        <dbReference type="SAM" id="SignalP"/>
    </source>
</evidence>
<dbReference type="Proteomes" id="UP000437017">
    <property type="component" value="Unassembled WGS sequence"/>
</dbReference>
<reference evidence="7 8" key="1">
    <citation type="journal article" date="2019" name="PLoS ONE">
        <title>Genomic analyses reveal an absence of contemporary introgressive admixture between fin whales and blue whales, despite known hybrids.</title>
        <authorList>
            <person name="Westbury M.V."/>
            <person name="Petersen B."/>
            <person name="Lorenzen E.D."/>
        </authorList>
    </citation>
    <scope>NUCLEOTIDE SEQUENCE [LARGE SCALE GENOMIC DNA]</scope>
    <source>
        <strain evidence="7">FinWhale-01</strain>
    </source>
</reference>
<dbReference type="SUPFAM" id="SSF57362">
    <property type="entry name" value="BPTI-like"/>
    <property type="match status" value="1"/>
</dbReference>
<dbReference type="InterPro" id="IPR050098">
    <property type="entry name" value="TFPI/VKTCI-like"/>
</dbReference>
<comment type="subcellular location">
    <subcellularLocation>
        <location evidence="1">Secreted</location>
    </subcellularLocation>
</comment>
<evidence type="ECO:0000313" key="8">
    <source>
        <dbReference type="Proteomes" id="UP000437017"/>
    </source>
</evidence>
<dbReference type="GO" id="GO:0004867">
    <property type="term" value="F:serine-type endopeptidase inhibitor activity"/>
    <property type="evidence" value="ECO:0007669"/>
    <property type="project" value="InterPro"/>
</dbReference>
<keyword evidence="5" id="KW-0732">Signal</keyword>
<dbReference type="PROSITE" id="PS50279">
    <property type="entry name" value="BPTI_KUNITZ_2"/>
    <property type="match status" value="1"/>
</dbReference>
<protein>
    <recommendedName>
        <fullName evidence="6">BPTI/Kunitz inhibitor domain-containing protein</fullName>
    </recommendedName>
</protein>
<gene>
    <name evidence="7" type="ORF">E2I00_003523</name>
</gene>
<feature type="region of interest" description="Disordered" evidence="4">
    <location>
        <begin position="87"/>
        <end position="121"/>
    </location>
</feature>
<sequence>MNQLCLSAALLVLLGTLRPSHPCSPAAVFCLEPPYTGSCKAKIIRYFHDTKSGFCETFVYGGRNAKNKNFKMGEDFVRTCGGTIRPWGKTGGRAGGRGRAGERGGAQGSHSPHTPTVTSFLSASQEKWQQCPLKAWTEQVLHAPSGRRWEH</sequence>
<dbReference type="CDD" id="cd22592">
    <property type="entry name" value="Kunitz_BPTI"/>
    <property type="match status" value="1"/>
</dbReference>
<evidence type="ECO:0000256" key="3">
    <source>
        <dbReference type="ARBA" id="ARBA00023157"/>
    </source>
</evidence>
<feature type="compositionally biased region" description="Polar residues" evidence="4">
    <location>
        <begin position="109"/>
        <end position="121"/>
    </location>
</feature>
<dbReference type="PANTHER" id="PTHR10083:SF367">
    <property type="entry name" value="SPLEEN TRYPSIN INHIBITOR I"/>
    <property type="match status" value="1"/>
</dbReference>
<dbReference type="EMBL" id="SGJD01009790">
    <property type="protein sequence ID" value="KAB0388957.1"/>
    <property type="molecule type" value="Genomic_DNA"/>
</dbReference>
<evidence type="ECO:0000256" key="1">
    <source>
        <dbReference type="ARBA" id="ARBA00004613"/>
    </source>
</evidence>
<dbReference type="SMART" id="SM00131">
    <property type="entry name" value="KU"/>
    <property type="match status" value="1"/>
</dbReference>
<dbReference type="OrthoDB" id="4473401at2759"/>
<organism evidence="7 8">
    <name type="scientific">Balaenoptera physalus</name>
    <name type="common">Fin whale</name>
    <name type="synonym">Balaena physalus</name>
    <dbReference type="NCBI Taxonomy" id="9770"/>
    <lineage>
        <taxon>Eukaryota</taxon>
        <taxon>Metazoa</taxon>
        <taxon>Chordata</taxon>
        <taxon>Craniata</taxon>
        <taxon>Vertebrata</taxon>
        <taxon>Euteleostomi</taxon>
        <taxon>Mammalia</taxon>
        <taxon>Eutheria</taxon>
        <taxon>Laurasiatheria</taxon>
        <taxon>Artiodactyla</taxon>
        <taxon>Whippomorpha</taxon>
        <taxon>Cetacea</taxon>
        <taxon>Mysticeti</taxon>
        <taxon>Balaenopteridae</taxon>
        <taxon>Balaenoptera</taxon>
    </lineage>
</organism>
<dbReference type="InterPro" id="IPR036880">
    <property type="entry name" value="Kunitz_BPTI_sf"/>
</dbReference>
<evidence type="ECO:0000256" key="2">
    <source>
        <dbReference type="ARBA" id="ARBA00022525"/>
    </source>
</evidence>
<dbReference type="AlphaFoldDB" id="A0A643BLX0"/>
<keyword evidence="8" id="KW-1185">Reference proteome</keyword>
<dbReference type="Gene3D" id="4.10.410.10">
    <property type="entry name" value="Pancreatic trypsin inhibitor Kunitz domain"/>
    <property type="match status" value="1"/>
</dbReference>
<feature type="chain" id="PRO_5024887432" description="BPTI/Kunitz inhibitor domain-containing protein" evidence="5">
    <location>
        <begin position="23"/>
        <end position="151"/>
    </location>
</feature>
<dbReference type="GO" id="GO:0005615">
    <property type="term" value="C:extracellular space"/>
    <property type="evidence" value="ECO:0007669"/>
    <property type="project" value="TreeGrafter"/>
</dbReference>
<evidence type="ECO:0000313" key="7">
    <source>
        <dbReference type="EMBL" id="KAB0388957.1"/>
    </source>
</evidence>
<evidence type="ECO:0000256" key="4">
    <source>
        <dbReference type="SAM" id="MobiDB-lite"/>
    </source>
</evidence>
<accession>A0A643BLX0</accession>
<feature type="signal peptide" evidence="5">
    <location>
        <begin position="1"/>
        <end position="22"/>
    </location>
</feature>
<dbReference type="PANTHER" id="PTHR10083">
    <property type="entry name" value="KUNITZ-TYPE PROTEASE INHIBITOR-RELATED"/>
    <property type="match status" value="1"/>
</dbReference>
<dbReference type="Pfam" id="PF00014">
    <property type="entry name" value="Kunitz_BPTI"/>
    <property type="match status" value="1"/>
</dbReference>
<comment type="caution">
    <text evidence="7">The sequence shown here is derived from an EMBL/GenBank/DDBJ whole genome shotgun (WGS) entry which is preliminary data.</text>
</comment>
<proteinExistence type="predicted"/>
<name>A0A643BLX0_BALPH</name>
<feature type="domain" description="BPTI/Kunitz inhibitor" evidence="6">
    <location>
        <begin position="30"/>
        <end position="80"/>
    </location>
</feature>
<keyword evidence="2" id="KW-0964">Secreted</keyword>
<keyword evidence="3" id="KW-1015">Disulfide bond</keyword>
<dbReference type="InterPro" id="IPR002223">
    <property type="entry name" value="Kunitz_BPTI"/>
</dbReference>